<dbReference type="Gene3D" id="3.40.50.1000">
    <property type="entry name" value="HAD superfamily/HAD-like"/>
    <property type="match status" value="1"/>
</dbReference>
<dbReference type="RefSeq" id="WP_087256717.1">
    <property type="nucleotide sequence ID" value="NZ_NFLB01000008.1"/>
</dbReference>
<keyword evidence="3" id="KW-0472">Membrane</keyword>
<proteinExistence type="predicted"/>
<protein>
    <recommendedName>
        <fullName evidence="6">HAD family phosphatase</fullName>
    </recommendedName>
</protein>
<dbReference type="PANTHER" id="PTHR43434">
    <property type="entry name" value="PHOSPHOGLYCOLATE PHOSPHATASE"/>
    <property type="match status" value="1"/>
</dbReference>
<dbReference type="EMBL" id="NFLB01000008">
    <property type="protein sequence ID" value="OUQ04962.1"/>
    <property type="molecule type" value="Genomic_DNA"/>
</dbReference>
<evidence type="ECO:0000313" key="4">
    <source>
        <dbReference type="EMBL" id="OUQ04962.1"/>
    </source>
</evidence>
<dbReference type="SUPFAM" id="SSF56784">
    <property type="entry name" value="HAD-like"/>
    <property type="match status" value="1"/>
</dbReference>
<evidence type="ECO:0000256" key="3">
    <source>
        <dbReference type="SAM" id="Phobius"/>
    </source>
</evidence>
<keyword evidence="3" id="KW-0812">Transmembrane</keyword>
<dbReference type="GO" id="GO:0005829">
    <property type="term" value="C:cytosol"/>
    <property type="evidence" value="ECO:0007669"/>
    <property type="project" value="TreeGrafter"/>
</dbReference>
<name>A0A1Y4QK64_9FIRM</name>
<dbReference type="InterPro" id="IPR050155">
    <property type="entry name" value="HAD-like_hydrolase_sf"/>
</dbReference>
<keyword evidence="3" id="KW-1133">Transmembrane helix</keyword>
<feature type="region of interest" description="Disordered" evidence="2">
    <location>
        <begin position="291"/>
        <end position="317"/>
    </location>
</feature>
<dbReference type="Pfam" id="PF13419">
    <property type="entry name" value="HAD_2"/>
    <property type="match status" value="1"/>
</dbReference>
<feature type="transmembrane region" description="Helical" evidence="3">
    <location>
        <begin position="466"/>
        <end position="488"/>
    </location>
</feature>
<dbReference type="Proteomes" id="UP000196258">
    <property type="component" value="Unassembled WGS sequence"/>
</dbReference>
<feature type="compositionally biased region" description="Polar residues" evidence="2">
    <location>
        <begin position="303"/>
        <end position="317"/>
    </location>
</feature>
<dbReference type="PANTHER" id="PTHR43434:SF1">
    <property type="entry name" value="PHOSPHOGLYCOLATE PHOSPHATASE"/>
    <property type="match status" value="1"/>
</dbReference>
<dbReference type="AlphaFoldDB" id="A0A1Y4QK64"/>
<dbReference type="InterPro" id="IPR041492">
    <property type="entry name" value="HAD_2"/>
</dbReference>
<gene>
    <name evidence="4" type="ORF">B5E91_08110</name>
</gene>
<dbReference type="InterPro" id="IPR023214">
    <property type="entry name" value="HAD_sf"/>
</dbReference>
<dbReference type="GO" id="GO:0006281">
    <property type="term" value="P:DNA repair"/>
    <property type="evidence" value="ECO:0007669"/>
    <property type="project" value="TreeGrafter"/>
</dbReference>
<evidence type="ECO:0000256" key="1">
    <source>
        <dbReference type="SAM" id="Coils"/>
    </source>
</evidence>
<evidence type="ECO:0008006" key="6">
    <source>
        <dbReference type="Google" id="ProtNLM"/>
    </source>
</evidence>
<organism evidence="4 5">
    <name type="scientific">Thomasclavelia spiroformis</name>
    <dbReference type="NCBI Taxonomy" id="29348"/>
    <lineage>
        <taxon>Bacteria</taxon>
        <taxon>Bacillati</taxon>
        <taxon>Bacillota</taxon>
        <taxon>Erysipelotrichia</taxon>
        <taxon>Erysipelotrichales</taxon>
        <taxon>Coprobacillaceae</taxon>
        <taxon>Thomasclavelia</taxon>
    </lineage>
</organism>
<dbReference type="GO" id="GO:0008967">
    <property type="term" value="F:phosphoglycolate phosphatase activity"/>
    <property type="evidence" value="ECO:0007669"/>
    <property type="project" value="TreeGrafter"/>
</dbReference>
<dbReference type="Gene3D" id="1.10.150.240">
    <property type="entry name" value="Putative phosphatase, domain 2"/>
    <property type="match status" value="1"/>
</dbReference>
<feature type="transmembrane region" description="Helical" evidence="3">
    <location>
        <begin position="387"/>
        <end position="411"/>
    </location>
</feature>
<feature type="coiled-coil region" evidence="1">
    <location>
        <begin position="242"/>
        <end position="269"/>
    </location>
</feature>
<evidence type="ECO:0000313" key="5">
    <source>
        <dbReference type="Proteomes" id="UP000196258"/>
    </source>
</evidence>
<comment type="caution">
    <text evidence="4">The sequence shown here is derived from an EMBL/GenBank/DDBJ whole genome shotgun (WGS) entry which is preliminary data.</text>
</comment>
<feature type="transmembrane region" description="Helical" evidence="3">
    <location>
        <begin position="431"/>
        <end position="454"/>
    </location>
</feature>
<accession>A0A1Y4QK64</accession>
<evidence type="ECO:0000256" key="2">
    <source>
        <dbReference type="SAM" id="MobiDB-lite"/>
    </source>
</evidence>
<reference evidence="5" key="1">
    <citation type="submission" date="2017-04" db="EMBL/GenBank/DDBJ databases">
        <title>Function of individual gut microbiota members based on whole genome sequencing of pure cultures obtained from chicken caecum.</title>
        <authorList>
            <person name="Medvecky M."/>
            <person name="Cejkova D."/>
            <person name="Polansky O."/>
            <person name="Karasova D."/>
            <person name="Kubasova T."/>
            <person name="Cizek A."/>
            <person name="Rychlik I."/>
        </authorList>
    </citation>
    <scope>NUCLEOTIDE SEQUENCE [LARGE SCALE GENOMIC DNA]</scope>
    <source>
        <strain evidence="5">An149</strain>
    </source>
</reference>
<sequence>MFYKQSIDDIKLVILSLDGGLLDLNRLRFNYLKKICKSHDITITKEEFEKSLGNMETMYINLPIANDIVPDDLNKLIEHDLYEYAKLKPNSLIKEGTEDLLQFFKQKNIKIAVISTHKIKRAIQYLQLTRLYNHIDFVIGGDNNNLPLPDPSVLTITLEQLGVASNNALVIANYPNLLYAANRKFMNVIYLNDLCPATNSIISSAFKIAKNNLDVINIMLFARYDTMEMYSPLLGMSSDMPLPALKQTYKRLLKEYENDEQLIDLVNNTYQYFLNEILKKDSSTISSSIFEEENKDTKKTNKSVDTNKTINKTASNESNSKELVDHFEFNDVPEKTIHKKPTIKDDPEHINELMDIINGHSNQPVETENEINEVKTTKQEKRSFDSFLHFLYTLAVVALVSFIGLLVFVAFQDFINGPSVIASVIKMIIDIYVNIVLSIYTFIFNGLHHIISFIPDYNHLIMGNDFLSSLAIKLILFIIFNLIIVYVFKFGLSLLNEVEDEDELTEEN</sequence>
<keyword evidence="1" id="KW-0175">Coiled coil</keyword>
<dbReference type="InterPro" id="IPR036412">
    <property type="entry name" value="HAD-like_sf"/>
</dbReference>
<dbReference type="InterPro" id="IPR023198">
    <property type="entry name" value="PGP-like_dom2"/>
</dbReference>